<dbReference type="InterPro" id="IPR001680">
    <property type="entry name" value="WD40_rpt"/>
</dbReference>
<dbReference type="SMART" id="SM00320">
    <property type="entry name" value="WD40"/>
    <property type="match status" value="9"/>
</dbReference>
<dbReference type="Proteomes" id="UP001295740">
    <property type="component" value="Unassembled WGS sequence"/>
</dbReference>
<dbReference type="InterPro" id="IPR036322">
    <property type="entry name" value="WD40_repeat_dom_sf"/>
</dbReference>
<keyword evidence="5" id="KW-0677">Repeat</keyword>
<feature type="repeat" description="WD" evidence="7">
    <location>
        <begin position="263"/>
        <end position="304"/>
    </location>
</feature>
<dbReference type="InterPro" id="IPR015943">
    <property type="entry name" value="WD40/YVTN_repeat-like_dom_sf"/>
</dbReference>
<proteinExistence type="inferred from homology"/>
<keyword evidence="3 7" id="KW-0853">WD repeat</keyword>
<keyword evidence="4" id="KW-0819">tRNA processing</keyword>
<dbReference type="PANTHER" id="PTHR14344:SF3">
    <property type="entry name" value="WD REPEAT-CONTAINING PROTEIN 6"/>
    <property type="match status" value="1"/>
</dbReference>
<evidence type="ECO:0000256" key="8">
    <source>
        <dbReference type="SAM" id="MobiDB-lite"/>
    </source>
</evidence>
<dbReference type="GO" id="GO:0005737">
    <property type="term" value="C:cytoplasm"/>
    <property type="evidence" value="ECO:0007669"/>
    <property type="project" value="UniProtKB-SubCell"/>
</dbReference>
<protein>
    <submittedName>
        <fullName evidence="9">Uu.00g034600.m01.CDS01</fullName>
    </submittedName>
</protein>
<dbReference type="InterPro" id="IPR051973">
    <property type="entry name" value="tRNA_Anticodon_Mtase-Reg"/>
</dbReference>
<gene>
    <name evidence="9" type="ORF">KHLLAP_LOCUS1075</name>
</gene>
<accession>A0AAI8V9P8</accession>
<comment type="subcellular location">
    <subcellularLocation>
        <location evidence="1">Cytoplasm</location>
    </subcellularLocation>
</comment>
<evidence type="ECO:0000256" key="4">
    <source>
        <dbReference type="ARBA" id="ARBA00022694"/>
    </source>
</evidence>
<dbReference type="SUPFAM" id="SSF50978">
    <property type="entry name" value="WD40 repeat-like"/>
    <property type="match status" value="1"/>
</dbReference>
<sequence>MSHEPAAASGQLTRQHVLNPITALAFYTSATNKRRYVLVGEDTDVKIYDVQSARLCVRLKVFRAQAVHGIAVPPSAAAEVTGAGRENYGTGADDKDGTPDLGRKQVLVWGGQSVSVLPGQLIEELLLVSARGDSSHVEVAVAVAVEARAPDWILDGRVSPFDSDRVVLLTAHNEVLEARVSIADEENGRQTLVSGAVRSPSRPILYSGNFFWEAPDCVLVAAGTVFGEILVWKCRLGSAGEGREEEPSCEVLFVFSGHEGSIFGVHISPVIESAAGEEIRLLVSCSDDRTIRVWDITERRDMPKDGDEGYGRRIEDARQTGFGDSVEVAAHGESRSRCVATVMGHASRIWQVEFPQKQKLFPTDGIVELYSFGEDATAQKWHLKLGERQSSARLANETSKSGKEQLAVLTHQSTYSNHSGKNLWSHAMTYSDEGNVLIATGGADGKVAVIGDGLADTFPDPDGQMALQGSQMIGLYLADVVESCSQHPKSSALTDSSDTPTVRNKNLREVFHRYTFVTEDRLLVVTNTGRAFVGTFGDELTWEALVIPNETRQAMLSYSVLESSQAAGMAFVGTTGGDVFCYSTSTGNQLRTLTKVHGKVTEIFRLSDVGDASSKSGHTQILITIFGSDKAEILSLDSSAALTRRTEVTLEASCHVTAASFCRGYLVLGSRKGSISILSQTAEGKYTTTLTFEVKRKESITSILPLPSRSADSPAYFHSTGRDGKYRIHEIQRRPDGALGVTLLHETTPPFGPNIEGAWFTPSTPSPAITTANDISTTTTTTPQDLILCGFRSKHFVVWNATRAQEIAAVECGGAHRSFAYTAISSKSSDGLRFAFTKAAQMHVFSQTRVAHRTVKTGGHGREIKAVSASVMTKTEKGKGRREGRGRDGRRLVATAAEDTIIRIWEDCGGEMGNARERDGNGAAGLRCVAALERHNAGIQALKWHGDRYLFSSGGNEEFFVWRTNALMDSELNGGGLAVVCDAVFTDRSKVGDLRIMDFDVHTLVDEHESSETTYRDGEGSRFCISMALSNSTVQSYVYTAQDGFTLLGRRTYTGACLTQLRHLGFNMDGRPVVLTAATDGHLAVFGDITAPPTEDTEVEIKDDDSTEEIMATKLHQSTIKALDMRQIATETGTSYLVVTGGDDDALGVLHLYLPRPPRLSAGTSQPPHGYEVKSRSIVRSAHAAAITGVAIARLDRGGRDAVVVSSSNDQRVKTWRVVDWQSSSLPSLSSSPSDSVSASASASARTSANHGVRVQLLDDRYSSVADAGGLEVLGKENGDQDEDDIDGGNGGGTRVLICGIGMEIWAIGG</sequence>
<dbReference type="PROSITE" id="PS50082">
    <property type="entry name" value="WD_REPEATS_2"/>
    <property type="match status" value="1"/>
</dbReference>
<organism evidence="9 10">
    <name type="scientific">Anthostomella pinea</name>
    <dbReference type="NCBI Taxonomy" id="933095"/>
    <lineage>
        <taxon>Eukaryota</taxon>
        <taxon>Fungi</taxon>
        <taxon>Dikarya</taxon>
        <taxon>Ascomycota</taxon>
        <taxon>Pezizomycotina</taxon>
        <taxon>Sordariomycetes</taxon>
        <taxon>Xylariomycetidae</taxon>
        <taxon>Xylariales</taxon>
        <taxon>Xylariaceae</taxon>
        <taxon>Anthostomella</taxon>
    </lineage>
</organism>
<evidence type="ECO:0000256" key="6">
    <source>
        <dbReference type="ARBA" id="ARBA00038255"/>
    </source>
</evidence>
<reference evidence="9" key="1">
    <citation type="submission" date="2023-10" db="EMBL/GenBank/DDBJ databases">
        <authorList>
            <person name="Hackl T."/>
        </authorList>
    </citation>
    <scope>NUCLEOTIDE SEQUENCE</scope>
</reference>
<evidence type="ECO:0000256" key="5">
    <source>
        <dbReference type="ARBA" id="ARBA00022737"/>
    </source>
</evidence>
<dbReference type="Gene3D" id="2.130.10.10">
    <property type="entry name" value="YVTN repeat-like/Quinoprotein amine dehydrogenase"/>
    <property type="match status" value="4"/>
</dbReference>
<name>A0AAI8V9P8_9PEZI</name>
<evidence type="ECO:0000256" key="7">
    <source>
        <dbReference type="PROSITE-ProRule" id="PRU00221"/>
    </source>
</evidence>
<keyword evidence="10" id="KW-1185">Reference proteome</keyword>
<evidence type="ECO:0000256" key="1">
    <source>
        <dbReference type="ARBA" id="ARBA00004496"/>
    </source>
</evidence>
<dbReference type="SUPFAM" id="SSF101908">
    <property type="entry name" value="Putative isomerase YbhE"/>
    <property type="match status" value="1"/>
</dbReference>
<comment type="similarity">
    <text evidence="6">Belongs to the WD repeat WDR6 family.</text>
</comment>
<comment type="caution">
    <text evidence="9">The sequence shown here is derived from an EMBL/GenBank/DDBJ whole genome shotgun (WGS) entry which is preliminary data.</text>
</comment>
<dbReference type="PANTHER" id="PTHR14344">
    <property type="entry name" value="WD REPEAT PROTEIN"/>
    <property type="match status" value="1"/>
</dbReference>
<dbReference type="EMBL" id="CAUWAG010000003">
    <property type="protein sequence ID" value="CAJ2500607.1"/>
    <property type="molecule type" value="Genomic_DNA"/>
</dbReference>
<feature type="region of interest" description="Disordered" evidence="8">
    <location>
        <begin position="1224"/>
        <end position="1245"/>
    </location>
</feature>
<evidence type="ECO:0000256" key="2">
    <source>
        <dbReference type="ARBA" id="ARBA00022490"/>
    </source>
</evidence>
<evidence type="ECO:0000313" key="10">
    <source>
        <dbReference type="Proteomes" id="UP001295740"/>
    </source>
</evidence>
<dbReference type="PROSITE" id="PS50294">
    <property type="entry name" value="WD_REPEATS_REGION"/>
    <property type="match status" value="1"/>
</dbReference>
<evidence type="ECO:0000313" key="9">
    <source>
        <dbReference type="EMBL" id="CAJ2500607.1"/>
    </source>
</evidence>
<dbReference type="InterPro" id="IPR011047">
    <property type="entry name" value="Quinoprotein_ADH-like_sf"/>
</dbReference>
<evidence type="ECO:0000256" key="3">
    <source>
        <dbReference type="ARBA" id="ARBA00022574"/>
    </source>
</evidence>
<dbReference type="Pfam" id="PF00400">
    <property type="entry name" value="WD40"/>
    <property type="match status" value="1"/>
</dbReference>
<dbReference type="SUPFAM" id="SSF50998">
    <property type="entry name" value="Quinoprotein alcohol dehydrogenase-like"/>
    <property type="match status" value="1"/>
</dbReference>
<dbReference type="InterPro" id="IPR019775">
    <property type="entry name" value="WD40_repeat_CS"/>
</dbReference>
<dbReference type="PROSITE" id="PS00678">
    <property type="entry name" value="WD_REPEATS_1"/>
    <property type="match status" value="1"/>
</dbReference>
<dbReference type="GO" id="GO:0030488">
    <property type="term" value="P:tRNA methylation"/>
    <property type="evidence" value="ECO:0007669"/>
    <property type="project" value="TreeGrafter"/>
</dbReference>
<keyword evidence="2" id="KW-0963">Cytoplasm</keyword>